<dbReference type="PANTHER" id="PTHR11471">
    <property type="entry name" value="TUMOR NECROSIS FACTOR FAMILY MEMBER"/>
    <property type="match status" value="1"/>
</dbReference>
<protein>
    <submittedName>
        <fullName evidence="7">CD40 ligand</fullName>
    </submittedName>
</protein>
<dbReference type="GO" id="GO:0005125">
    <property type="term" value="F:cytokine activity"/>
    <property type="evidence" value="ECO:0007669"/>
    <property type="project" value="UniProtKB-KW"/>
</dbReference>
<dbReference type="GO" id="GO:0009897">
    <property type="term" value="C:external side of plasma membrane"/>
    <property type="evidence" value="ECO:0007669"/>
    <property type="project" value="Ensembl"/>
</dbReference>
<reference evidence="7" key="1">
    <citation type="submission" date="2014-08" db="EMBL/GenBank/DDBJ databases">
        <authorList>
            <person name="Senf B."/>
            <person name="Petzold A."/>
            <person name="Downie B.R."/>
            <person name="Koch P."/>
            <person name="Platzer M."/>
        </authorList>
    </citation>
    <scope>NUCLEOTIDE SEQUENCE [LARGE SCALE GENOMIC DNA]</scope>
    <source>
        <strain evidence="7">GRZ</strain>
    </source>
</reference>
<dbReference type="InterPro" id="IPR008983">
    <property type="entry name" value="Tumour_necrosis_fac-like_dom"/>
</dbReference>
<dbReference type="SUPFAM" id="SSF49842">
    <property type="entry name" value="TNF-like"/>
    <property type="match status" value="1"/>
</dbReference>
<accession>A0A8C6KIX5</accession>
<reference evidence="7" key="2">
    <citation type="submission" date="2025-08" db="UniProtKB">
        <authorList>
            <consortium name="Ensembl"/>
        </authorList>
    </citation>
    <scope>IDENTIFICATION</scope>
</reference>
<dbReference type="GO" id="GO:0005615">
    <property type="term" value="C:extracellular space"/>
    <property type="evidence" value="ECO:0007669"/>
    <property type="project" value="UniProtKB-KW"/>
</dbReference>
<organism evidence="7 8">
    <name type="scientific">Nothobranchius furzeri</name>
    <name type="common">Turquoise killifish</name>
    <dbReference type="NCBI Taxonomy" id="105023"/>
    <lineage>
        <taxon>Eukaryota</taxon>
        <taxon>Metazoa</taxon>
        <taxon>Chordata</taxon>
        <taxon>Craniata</taxon>
        <taxon>Vertebrata</taxon>
        <taxon>Euteleostomi</taxon>
        <taxon>Actinopterygii</taxon>
        <taxon>Neopterygii</taxon>
        <taxon>Teleostei</taxon>
        <taxon>Neoteleostei</taxon>
        <taxon>Acanthomorphata</taxon>
        <taxon>Ovalentaria</taxon>
        <taxon>Atherinomorphae</taxon>
        <taxon>Cyprinodontiformes</taxon>
        <taxon>Nothobranchiidae</taxon>
        <taxon>Nothobranchius</taxon>
    </lineage>
</organism>
<evidence type="ECO:0000256" key="1">
    <source>
        <dbReference type="ARBA" id="ARBA00004370"/>
    </source>
</evidence>
<evidence type="ECO:0000256" key="4">
    <source>
        <dbReference type="ARBA" id="ARBA00023136"/>
    </source>
</evidence>
<dbReference type="AlphaFoldDB" id="A0A8C6KIX5"/>
<dbReference type="Pfam" id="PF00229">
    <property type="entry name" value="TNF"/>
    <property type="match status" value="1"/>
</dbReference>
<dbReference type="GO" id="GO:0006955">
    <property type="term" value="P:immune response"/>
    <property type="evidence" value="ECO:0007669"/>
    <property type="project" value="InterPro"/>
</dbReference>
<feature type="transmembrane region" description="Helical" evidence="5">
    <location>
        <begin position="39"/>
        <end position="62"/>
    </location>
</feature>
<dbReference type="PANTHER" id="PTHR11471:SF57">
    <property type="entry name" value="CD154"/>
    <property type="match status" value="1"/>
</dbReference>
<keyword evidence="5" id="KW-0812">Transmembrane</keyword>
<dbReference type="GeneTree" id="ENSGT00510000051633"/>
<keyword evidence="3" id="KW-0202">Cytokine</keyword>
<comment type="similarity">
    <text evidence="2">Belongs to the tumor necrosis factor family.</text>
</comment>
<dbReference type="GO" id="GO:0002639">
    <property type="term" value="P:positive regulation of immunoglobulin production"/>
    <property type="evidence" value="ECO:0007669"/>
    <property type="project" value="Ensembl"/>
</dbReference>
<dbReference type="GO" id="GO:0005174">
    <property type="term" value="F:CD40 receptor binding"/>
    <property type="evidence" value="ECO:0007669"/>
    <property type="project" value="Ensembl"/>
</dbReference>
<sequence>MINTYQTSVAPPPVPPRYAKPQPVLIPAQLPAPNSGKPLIRFLVALVILHLLLSVGGFIYLFHQQNPGSSVIGFLSAEKQEITYRALARMVTAETPSSLPTEGYLQWDMKHSIRKNINYYRSSWLTILEPGDYFVYSRVTFSKSHVKEPLTSWVKMRKTEEEEEKVMMVASCSLSDSASSPQLCTASQGDLISLESGDQLSVWVPDLSLVNYKDGATVFGMYKL</sequence>
<keyword evidence="5" id="KW-1133">Transmembrane helix</keyword>
<dbReference type="PROSITE" id="PS50049">
    <property type="entry name" value="THD_2"/>
    <property type="match status" value="1"/>
</dbReference>
<dbReference type="SMART" id="SM00207">
    <property type="entry name" value="TNF"/>
    <property type="match status" value="1"/>
</dbReference>
<evidence type="ECO:0000259" key="6">
    <source>
        <dbReference type="PROSITE" id="PS50049"/>
    </source>
</evidence>
<dbReference type="Gene3D" id="2.60.120.40">
    <property type="match status" value="1"/>
</dbReference>
<keyword evidence="8" id="KW-1185">Reference proteome</keyword>
<dbReference type="Ensembl" id="ENSNFUT00015006751.1">
    <property type="protein sequence ID" value="ENSNFUP00015006408.1"/>
    <property type="gene ID" value="ENSNFUG00015003206.1"/>
</dbReference>
<reference evidence="7" key="3">
    <citation type="submission" date="2025-09" db="UniProtKB">
        <authorList>
            <consortium name="Ensembl"/>
        </authorList>
    </citation>
    <scope>IDENTIFICATION</scope>
</reference>
<evidence type="ECO:0000256" key="3">
    <source>
        <dbReference type="ARBA" id="ARBA00022514"/>
    </source>
</evidence>
<keyword evidence="4 5" id="KW-0472">Membrane</keyword>
<evidence type="ECO:0000256" key="5">
    <source>
        <dbReference type="SAM" id="Phobius"/>
    </source>
</evidence>
<dbReference type="Proteomes" id="UP000694548">
    <property type="component" value="Chromosome sgr01"/>
</dbReference>
<evidence type="ECO:0000313" key="8">
    <source>
        <dbReference type="Proteomes" id="UP000694548"/>
    </source>
</evidence>
<name>A0A8C6KIX5_NOTFU</name>
<evidence type="ECO:0000313" key="7">
    <source>
        <dbReference type="Ensembl" id="ENSNFUP00015006408.1"/>
    </source>
</evidence>
<dbReference type="InterPro" id="IPR006052">
    <property type="entry name" value="TNF_dom"/>
</dbReference>
<feature type="domain" description="THD" evidence="6">
    <location>
        <begin position="86"/>
        <end position="224"/>
    </location>
</feature>
<comment type="subcellular location">
    <subcellularLocation>
        <location evidence="1">Membrane</location>
    </subcellularLocation>
</comment>
<proteinExistence type="inferred from homology"/>
<gene>
    <name evidence="7" type="primary">cd40lg</name>
</gene>
<dbReference type="GO" id="GO:0005164">
    <property type="term" value="F:tumor necrosis factor receptor binding"/>
    <property type="evidence" value="ECO:0007669"/>
    <property type="project" value="InterPro"/>
</dbReference>
<evidence type="ECO:0000256" key="2">
    <source>
        <dbReference type="ARBA" id="ARBA00008670"/>
    </source>
</evidence>